<organism evidence="2 3">
    <name type="scientific">Sinorhizobium fredii (strain USDA 257)</name>
    <dbReference type="NCBI Taxonomy" id="1185652"/>
    <lineage>
        <taxon>Bacteria</taxon>
        <taxon>Pseudomonadati</taxon>
        <taxon>Pseudomonadota</taxon>
        <taxon>Alphaproteobacteria</taxon>
        <taxon>Hyphomicrobiales</taxon>
        <taxon>Rhizobiaceae</taxon>
        <taxon>Sinorhizobium/Ensifer group</taxon>
        <taxon>Sinorhizobium</taxon>
    </lineage>
</organism>
<dbReference type="HOGENOM" id="CLU_162538_6_0_5"/>
<dbReference type="KEGG" id="sfd:USDA257_c41590"/>
<evidence type="ECO:0008006" key="4">
    <source>
        <dbReference type="Google" id="ProtNLM"/>
    </source>
</evidence>
<evidence type="ECO:0000313" key="2">
    <source>
        <dbReference type="EMBL" id="AFL52700.1"/>
    </source>
</evidence>
<dbReference type="PANTHER" id="PTHR35175">
    <property type="entry name" value="DUF1289 DOMAIN-CONTAINING PROTEIN"/>
    <property type="match status" value="1"/>
</dbReference>
<dbReference type="Pfam" id="PF06945">
    <property type="entry name" value="DUF1289"/>
    <property type="match status" value="1"/>
</dbReference>
<evidence type="ECO:0000313" key="3">
    <source>
        <dbReference type="Proteomes" id="UP000006180"/>
    </source>
</evidence>
<dbReference type="PANTHER" id="PTHR35175:SF2">
    <property type="entry name" value="DUF1289 DOMAIN-CONTAINING PROTEIN"/>
    <property type="match status" value="1"/>
</dbReference>
<reference evidence="2 3" key="1">
    <citation type="journal article" date="2012" name="J. Bacteriol.">
        <title>Complete genome sequence of the broad-host-range strain Sinorhizobium fredii USDA257.</title>
        <authorList>
            <person name="Schuldes J."/>
            <person name="Rodriguez Orbegoso M."/>
            <person name="Schmeisser C."/>
            <person name="Krishnan H.B."/>
            <person name="Daniel R."/>
            <person name="Streit W.R."/>
        </authorList>
    </citation>
    <scope>NUCLEOTIDE SEQUENCE [LARGE SCALE GENOMIC DNA]</scope>
    <source>
        <strain evidence="2 3">USDA 257</strain>
    </source>
</reference>
<dbReference type="Proteomes" id="UP000006180">
    <property type="component" value="Chromosome"/>
</dbReference>
<evidence type="ECO:0000256" key="1">
    <source>
        <dbReference type="SAM" id="MobiDB-lite"/>
    </source>
</evidence>
<accession>I3X9Z4</accession>
<dbReference type="InterPro" id="IPR010710">
    <property type="entry name" value="DUF1289"/>
</dbReference>
<dbReference type="AlphaFoldDB" id="I3X9Z4"/>
<gene>
    <name evidence="2" type="ORF">USDA257_c41590</name>
</gene>
<dbReference type="EMBL" id="CP003563">
    <property type="protein sequence ID" value="AFL52700.1"/>
    <property type="molecule type" value="Genomic_DNA"/>
</dbReference>
<dbReference type="eggNOG" id="COG3313">
    <property type="taxonomic scope" value="Bacteria"/>
</dbReference>
<dbReference type="PATRIC" id="fig|1185652.3.peg.4320"/>
<sequence>MKDRYNSTNQSRARPMESPCILVCAIDDRTGYCFGCGRTRDEIGSWTLYSDAERHSIMQALPARLETVERKPRRETRRARLARERSGA</sequence>
<name>I3X9Z4_SINF2</name>
<protein>
    <recommendedName>
        <fullName evidence="4">Fe-S protein</fullName>
    </recommendedName>
</protein>
<proteinExistence type="predicted"/>
<feature type="region of interest" description="Disordered" evidence="1">
    <location>
        <begin position="69"/>
        <end position="88"/>
    </location>
</feature>
<dbReference type="STRING" id="1185652.USDA257_c41590"/>